<dbReference type="InterPro" id="IPR038071">
    <property type="entry name" value="UROD/MetE-like_sf"/>
</dbReference>
<reference evidence="2" key="2">
    <citation type="journal article" date="2021" name="PeerJ">
        <title>Extensive microbial diversity within the chicken gut microbiome revealed by metagenomics and culture.</title>
        <authorList>
            <person name="Gilroy R."/>
            <person name="Ravi A."/>
            <person name="Getino M."/>
            <person name="Pursley I."/>
            <person name="Horton D.L."/>
            <person name="Alikhan N.F."/>
            <person name="Baker D."/>
            <person name="Gharbi K."/>
            <person name="Hall N."/>
            <person name="Watson M."/>
            <person name="Adriaenssens E.M."/>
            <person name="Foster-Nyarko E."/>
            <person name="Jarju S."/>
            <person name="Secka A."/>
            <person name="Antonio M."/>
            <person name="Oren A."/>
            <person name="Chaudhuri R.R."/>
            <person name="La Ragione R."/>
            <person name="Hildebrand F."/>
            <person name="Pallen M.J."/>
        </authorList>
    </citation>
    <scope>NUCLEOTIDE SEQUENCE</scope>
    <source>
        <strain evidence="2">ChiSjej3B21-11622</strain>
    </source>
</reference>
<evidence type="ECO:0000313" key="2">
    <source>
        <dbReference type="EMBL" id="HIQ96179.1"/>
    </source>
</evidence>
<dbReference type="GO" id="GO:0004853">
    <property type="term" value="F:uroporphyrinogen decarboxylase activity"/>
    <property type="evidence" value="ECO:0007669"/>
    <property type="project" value="InterPro"/>
</dbReference>
<dbReference type="Gene3D" id="3.20.20.210">
    <property type="match status" value="1"/>
</dbReference>
<feature type="domain" description="Uroporphyrinogen decarboxylase (URO-D)" evidence="1">
    <location>
        <begin position="125"/>
        <end position="310"/>
    </location>
</feature>
<dbReference type="AlphaFoldDB" id="A0A9D0ZUS2"/>
<dbReference type="GO" id="GO:0006779">
    <property type="term" value="P:porphyrin-containing compound biosynthetic process"/>
    <property type="evidence" value="ECO:0007669"/>
    <property type="project" value="InterPro"/>
</dbReference>
<evidence type="ECO:0000259" key="1">
    <source>
        <dbReference type="Pfam" id="PF01208"/>
    </source>
</evidence>
<dbReference type="PANTHER" id="PTHR47099">
    <property type="entry name" value="METHYLCOBAMIDE:COM METHYLTRANSFERASE MTBA"/>
    <property type="match status" value="1"/>
</dbReference>
<reference evidence="2" key="1">
    <citation type="submission" date="2020-10" db="EMBL/GenBank/DDBJ databases">
        <authorList>
            <person name="Gilroy R."/>
        </authorList>
    </citation>
    <scope>NUCLEOTIDE SEQUENCE</scope>
    <source>
        <strain evidence="2">ChiSjej3B21-11622</strain>
    </source>
</reference>
<name>A0A9D0ZUS2_9FIRM</name>
<dbReference type="InterPro" id="IPR052024">
    <property type="entry name" value="Methanogen_methyltrans"/>
</dbReference>
<dbReference type="InterPro" id="IPR000257">
    <property type="entry name" value="Uroporphyrinogen_deCOase"/>
</dbReference>
<dbReference type="Pfam" id="PF01208">
    <property type="entry name" value="URO-D"/>
    <property type="match status" value="1"/>
</dbReference>
<proteinExistence type="predicted"/>
<accession>A0A9D0ZUS2</accession>
<comment type="caution">
    <text evidence="2">The sequence shown here is derived from an EMBL/GenBank/DDBJ whole genome shotgun (WGS) entry which is preliminary data.</text>
</comment>
<sequence length="323" mass="37682">MTPREKFIKCLRREPITGHVPHFELVFYLTMEAFRKVHPEHRVFLQWDQMSKREQKIQIEDIAETYIAYAEKYHHSAIFVQIDTGDMRYFDRTVRILDEIRNQSGDKYYTMVHGDPTFAIPTGDDMVEFAARLYEEEDEMKAIAQERVDHFKRFAEKMARYEGLLDGFTLCSDYCFNTNPFFSPDLFAEYITPYLKEILDAYKSMGFYTIKHTDGNIMPILDQMVECGPHALHSLDPQGGVSLKQVKEMVGDKVALCGNVNCGLLQTGTIEECEADVRRSLREGMPGYGYIFCTSNCVYTGLSLERYERMNKIWWEEGIYPEV</sequence>
<dbReference type="PANTHER" id="PTHR47099:SF1">
    <property type="entry name" value="METHYLCOBAMIDE:COM METHYLTRANSFERASE MTBA"/>
    <property type="match status" value="1"/>
</dbReference>
<dbReference type="EMBL" id="DVFT01000093">
    <property type="protein sequence ID" value="HIQ96179.1"/>
    <property type="molecule type" value="Genomic_DNA"/>
</dbReference>
<organism evidence="2 3">
    <name type="scientific">Candidatus Limivivens merdigallinarum</name>
    <dbReference type="NCBI Taxonomy" id="2840859"/>
    <lineage>
        <taxon>Bacteria</taxon>
        <taxon>Bacillati</taxon>
        <taxon>Bacillota</taxon>
        <taxon>Clostridia</taxon>
        <taxon>Lachnospirales</taxon>
        <taxon>Lachnospiraceae</taxon>
        <taxon>Lachnospiraceae incertae sedis</taxon>
        <taxon>Candidatus Limivivens</taxon>
    </lineage>
</organism>
<dbReference type="SUPFAM" id="SSF51726">
    <property type="entry name" value="UROD/MetE-like"/>
    <property type="match status" value="1"/>
</dbReference>
<protein>
    <recommendedName>
        <fullName evidence="1">Uroporphyrinogen decarboxylase (URO-D) domain-containing protein</fullName>
    </recommendedName>
</protein>
<gene>
    <name evidence="2" type="ORF">IAB26_06425</name>
</gene>
<dbReference type="Proteomes" id="UP000886886">
    <property type="component" value="Unassembled WGS sequence"/>
</dbReference>
<evidence type="ECO:0000313" key="3">
    <source>
        <dbReference type="Proteomes" id="UP000886886"/>
    </source>
</evidence>